<feature type="domain" description="Gamma tubulin complex component C-terminal" evidence="7">
    <location>
        <begin position="616"/>
        <end position="981"/>
    </location>
</feature>
<evidence type="ECO:0000259" key="8">
    <source>
        <dbReference type="Pfam" id="PF17681"/>
    </source>
</evidence>
<dbReference type="AlphaFoldDB" id="A0A2T6ZX71"/>
<dbReference type="PANTHER" id="PTHR19302:SF70">
    <property type="entry name" value="GAMMA-TUBULIN COMPLEX COMPONENT 6"/>
    <property type="match status" value="1"/>
</dbReference>
<dbReference type="GO" id="GO:0051225">
    <property type="term" value="P:spindle assembly"/>
    <property type="evidence" value="ECO:0007669"/>
    <property type="project" value="TreeGrafter"/>
</dbReference>
<name>A0A2T6ZX71_TUBBO</name>
<feature type="region of interest" description="Disordered" evidence="6">
    <location>
        <begin position="986"/>
        <end position="1005"/>
    </location>
</feature>
<dbReference type="GO" id="GO:0007020">
    <property type="term" value="P:microtubule nucleation"/>
    <property type="evidence" value="ECO:0007669"/>
    <property type="project" value="InterPro"/>
</dbReference>
<proteinExistence type="inferred from homology"/>
<dbReference type="EMBL" id="NESQ01000073">
    <property type="protein sequence ID" value="PUU80056.1"/>
    <property type="molecule type" value="Genomic_DNA"/>
</dbReference>
<evidence type="ECO:0000256" key="3">
    <source>
        <dbReference type="ARBA" id="ARBA00022701"/>
    </source>
</evidence>
<feature type="region of interest" description="Disordered" evidence="6">
    <location>
        <begin position="1"/>
        <end position="23"/>
    </location>
</feature>
<evidence type="ECO:0000256" key="5">
    <source>
        <dbReference type="RuleBase" id="RU363050"/>
    </source>
</evidence>
<accession>A0A2T6ZX71</accession>
<keyword evidence="2 5" id="KW-0963">Cytoplasm</keyword>
<dbReference type="FunFam" id="1.20.120.1900:FF:000013">
    <property type="entry name" value="Spindle pole body component"/>
    <property type="match status" value="1"/>
</dbReference>
<reference evidence="9 10" key="1">
    <citation type="submission" date="2017-04" db="EMBL/GenBank/DDBJ databases">
        <title>Draft genome sequence of Tuber borchii Vittad., a whitish edible truffle.</title>
        <authorList>
            <consortium name="DOE Joint Genome Institute"/>
            <person name="Murat C."/>
            <person name="Kuo A."/>
            <person name="Barry K.W."/>
            <person name="Clum A."/>
            <person name="Dockter R.B."/>
            <person name="Fauchery L."/>
            <person name="Iotti M."/>
            <person name="Kohler A."/>
            <person name="Labutti K."/>
            <person name="Lindquist E.A."/>
            <person name="Lipzen A."/>
            <person name="Ohm R.A."/>
            <person name="Wang M."/>
            <person name="Grigoriev I.V."/>
            <person name="Zambonelli A."/>
            <person name="Martin F.M."/>
        </authorList>
    </citation>
    <scope>NUCLEOTIDE SEQUENCE [LARGE SCALE GENOMIC DNA]</scope>
    <source>
        <strain evidence="9 10">Tbo3840</strain>
    </source>
</reference>
<dbReference type="GO" id="GO:0000278">
    <property type="term" value="P:mitotic cell cycle"/>
    <property type="evidence" value="ECO:0007669"/>
    <property type="project" value="TreeGrafter"/>
</dbReference>
<dbReference type="GO" id="GO:0031122">
    <property type="term" value="P:cytoplasmic microtubule organization"/>
    <property type="evidence" value="ECO:0007669"/>
    <property type="project" value="TreeGrafter"/>
</dbReference>
<dbReference type="PANTHER" id="PTHR19302">
    <property type="entry name" value="GAMMA TUBULIN COMPLEX PROTEIN"/>
    <property type="match status" value="1"/>
</dbReference>
<evidence type="ECO:0000256" key="6">
    <source>
        <dbReference type="SAM" id="MobiDB-lite"/>
    </source>
</evidence>
<dbReference type="Proteomes" id="UP000244722">
    <property type="component" value="Unassembled WGS sequence"/>
</dbReference>
<keyword evidence="10" id="KW-1185">Reference proteome</keyword>
<dbReference type="GO" id="GO:0043015">
    <property type="term" value="F:gamma-tubulin binding"/>
    <property type="evidence" value="ECO:0007669"/>
    <property type="project" value="InterPro"/>
</dbReference>
<dbReference type="STRING" id="42251.A0A2T6ZX71"/>
<evidence type="ECO:0000313" key="10">
    <source>
        <dbReference type="Proteomes" id="UP000244722"/>
    </source>
</evidence>
<dbReference type="GO" id="GO:0005816">
    <property type="term" value="C:spindle pole body"/>
    <property type="evidence" value="ECO:0007669"/>
    <property type="project" value="UniProtKB-ARBA"/>
</dbReference>
<evidence type="ECO:0000256" key="2">
    <source>
        <dbReference type="ARBA" id="ARBA00022490"/>
    </source>
</evidence>
<protein>
    <recommendedName>
        <fullName evidence="5">Spindle pole body component</fullName>
    </recommendedName>
</protein>
<evidence type="ECO:0000256" key="4">
    <source>
        <dbReference type="ARBA" id="ARBA00023212"/>
    </source>
</evidence>
<dbReference type="Pfam" id="PF04130">
    <property type="entry name" value="GCP_C_terminal"/>
    <property type="match status" value="1"/>
</dbReference>
<keyword evidence="4 5" id="KW-0206">Cytoskeleton</keyword>
<dbReference type="InterPro" id="IPR040457">
    <property type="entry name" value="GCP_C"/>
</dbReference>
<comment type="caution">
    <text evidence="9">The sequence shown here is derived from an EMBL/GenBank/DDBJ whole genome shotgun (WGS) entry which is preliminary data.</text>
</comment>
<evidence type="ECO:0000256" key="1">
    <source>
        <dbReference type="ARBA" id="ARBA00010337"/>
    </source>
</evidence>
<dbReference type="GO" id="GO:0000922">
    <property type="term" value="C:spindle pole"/>
    <property type="evidence" value="ECO:0007669"/>
    <property type="project" value="InterPro"/>
</dbReference>
<organism evidence="9 10">
    <name type="scientific">Tuber borchii</name>
    <name type="common">White truffle</name>
    <dbReference type="NCBI Taxonomy" id="42251"/>
    <lineage>
        <taxon>Eukaryota</taxon>
        <taxon>Fungi</taxon>
        <taxon>Dikarya</taxon>
        <taxon>Ascomycota</taxon>
        <taxon>Pezizomycotina</taxon>
        <taxon>Pezizomycetes</taxon>
        <taxon>Pezizales</taxon>
        <taxon>Tuberaceae</taxon>
        <taxon>Tuber</taxon>
    </lineage>
</organism>
<feature type="domain" description="Gamma tubulin complex component protein N-terminal" evidence="8">
    <location>
        <begin position="191"/>
        <end position="612"/>
    </location>
</feature>
<evidence type="ECO:0000313" key="9">
    <source>
        <dbReference type="EMBL" id="PUU80056.1"/>
    </source>
</evidence>
<evidence type="ECO:0000259" key="7">
    <source>
        <dbReference type="Pfam" id="PF04130"/>
    </source>
</evidence>
<dbReference type="InterPro" id="IPR041470">
    <property type="entry name" value="GCP_N"/>
</dbReference>
<dbReference type="GO" id="GO:0000930">
    <property type="term" value="C:gamma-tubulin complex"/>
    <property type="evidence" value="ECO:0007669"/>
    <property type="project" value="TreeGrafter"/>
</dbReference>
<dbReference type="GO" id="GO:0005874">
    <property type="term" value="C:microtubule"/>
    <property type="evidence" value="ECO:0007669"/>
    <property type="project" value="UniProtKB-KW"/>
</dbReference>
<keyword evidence="3 5" id="KW-0493">Microtubule</keyword>
<comment type="similarity">
    <text evidence="1 5">Belongs to the TUBGCP family.</text>
</comment>
<dbReference type="GO" id="GO:0051321">
    <property type="term" value="P:meiotic cell cycle"/>
    <property type="evidence" value="ECO:0007669"/>
    <property type="project" value="TreeGrafter"/>
</dbReference>
<gene>
    <name evidence="9" type="ORF">B9Z19DRAFT_1022095</name>
</gene>
<dbReference type="InterPro" id="IPR042241">
    <property type="entry name" value="GCP_C_sf"/>
</dbReference>
<dbReference type="Gene3D" id="1.20.120.1900">
    <property type="entry name" value="Gamma-tubulin complex, C-terminal domain"/>
    <property type="match status" value="1"/>
</dbReference>
<dbReference type="GO" id="GO:0051011">
    <property type="term" value="F:microtubule minus-end binding"/>
    <property type="evidence" value="ECO:0007669"/>
    <property type="project" value="TreeGrafter"/>
</dbReference>
<dbReference type="Pfam" id="PF17681">
    <property type="entry name" value="GCP_N_terminal"/>
    <property type="match status" value="1"/>
</dbReference>
<dbReference type="OrthoDB" id="775571at2759"/>
<dbReference type="InterPro" id="IPR007259">
    <property type="entry name" value="GCP"/>
</dbReference>
<sequence>MTDFSSVFPNPSPFGESRGKREEGKEGYPFIIPDLWKPSCFAADNSAKPTLFPIAPLQETVLDITKPLDPYKDESEANLFTFDRGFAEYFADPDHGSPTEVDSIVSIPGEVIKQNSSDTSEDIWLQPGSSELPVKPQFQTWESFLSTGANDPANPYLSEAGPRIFDAVLTEHMDGYEEIPEVIRSDVLCTCLLHLGLGRSSVLFTYDRKKAEFFPIKPQLRISGCTTGTIDSIVKSFADCGKKIKQLQKFVDDIHKDSRAAKPSIIALADSATAVVESIQQRLSVDPTTIRSILHLHSLMREPALIIDTFHQMISQTAGISDDSQLLTTLFEVVQQEQHRSGWLKPLLMETLARVTRPWLEFIEEWIGLGRPAGGEGTGFEGLVERGVFVRIEEETYVDDKGRERTNRNFIFEKAKVPSFMSAENGESVFESGKSLRFLQKFHPNHPLSRPGTVEGVRALKLEWKFSWEDLNNLQSQAMNYERELRSAINKYSGQGPVAATPVARHYQSAPGGIETFETSGKSKEEIGAMIDKSVSAMNSSLPPIEHLHREDLLRALVLKISRLELNSDPEHDHLTTFAPPISITPVLSFSHIFSVQAKIINTACLNMLFKEHKVREHLSLLRKFELFGDGVYSSRLSHALFGDELDGTEKRGGVHRTGGTMGLKLGSRDSWPPASSELRLALMGVLNESFNNTQAKSGIHHAGKDGDLPGGLSFGVRDMTMEELERCMNPNGLEALDFLKLQYKPPSPLDAIITTTALYQYDRLFKLLLRVLRMLFVVNKLFRDVTSRGSHWRTVDPIAQKFRIEAHHFVDTVCSYIFEAGVGSTWRKFEDKLQDIERKLDSPDPDLGAEGIERLRVYHEGILDRIMFATLSRKRQAPVMKLMEDIFTSILTFAKYSHAKSIGARTSDGEKIPALYTGFKRRIGIFISVCRGLSEKRGYGDGKKDSEGRRAVDAIFGTGYKEEGNLLSMLLLRLEMTGYYTDTGKGEGEMVKEGRRRRGPSDPA</sequence>
<comment type="subcellular location">
    <subcellularLocation>
        <location evidence="5">Cytoplasm</location>
        <location evidence="5">Cytoskeleton</location>
        <location evidence="5">Microtubule organizing center</location>
    </subcellularLocation>
</comment>